<dbReference type="SUPFAM" id="SSF46894">
    <property type="entry name" value="C-terminal effector domain of the bipartite response regulators"/>
    <property type="match status" value="1"/>
</dbReference>
<organism evidence="5 6">
    <name type="scientific">Mesobaculum littorinae</name>
    <dbReference type="NCBI Taxonomy" id="2486419"/>
    <lineage>
        <taxon>Bacteria</taxon>
        <taxon>Pseudomonadati</taxon>
        <taxon>Pseudomonadota</taxon>
        <taxon>Alphaproteobacteria</taxon>
        <taxon>Rhodobacterales</taxon>
        <taxon>Roseobacteraceae</taxon>
        <taxon>Mesobaculum</taxon>
    </lineage>
</organism>
<dbReference type="InterPro" id="IPR016032">
    <property type="entry name" value="Sig_transdc_resp-reg_C-effctor"/>
</dbReference>
<evidence type="ECO:0000256" key="2">
    <source>
        <dbReference type="ARBA" id="ARBA00023125"/>
    </source>
</evidence>
<dbReference type="AlphaFoldDB" id="A0A438AD88"/>
<dbReference type="InterPro" id="IPR036388">
    <property type="entry name" value="WH-like_DNA-bd_sf"/>
</dbReference>
<dbReference type="PANTHER" id="PTHR44688:SF16">
    <property type="entry name" value="DNA-BINDING TRANSCRIPTIONAL ACTIVATOR DEVR_DOSR"/>
    <property type="match status" value="1"/>
</dbReference>
<dbReference type="Gene3D" id="1.10.10.10">
    <property type="entry name" value="Winged helix-like DNA-binding domain superfamily/Winged helix DNA-binding domain"/>
    <property type="match status" value="1"/>
</dbReference>
<evidence type="ECO:0000256" key="1">
    <source>
        <dbReference type="ARBA" id="ARBA00023015"/>
    </source>
</evidence>
<dbReference type="SUPFAM" id="SSF75516">
    <property type="entry name" value="Pheromone-binding domain of LuxR-like quorum-sensing transcription factors"/>
    <property type="match status" value="1"/>
</dbReference>
<proteinExistence type="predicted"/>
<evidence type="ECO:0000313" key="5">
    <source>
        <dbReference type="EMBL" id="RVV96649.1"/>
    </source>
</evidence>
<dbReference type="EMBL" id="RQXX01000009">
    <property type="protein sequence ID" value="RVV96649.1"/>
    <property type="molecule type" value="Genomic_DNA"/>
</dbReference>
<feature type="domain" description="HTH luxR-type" evidence="4">
    <location>
        <begin position="169"/>
        <end position="234"/>
    </location>
</feature>
<dbReference type="PROSITE" id="PS50043">
    <property type="entry name" value="HTH_LUXR_2"/>
    <property type="match status" value="1"/>
</dbReference>
<comment type="caution">
    <text evidence="5">The sequence shown here is derived from an EMBL/GenBank/DDBJ whole genome shotgun (WGS) entry which is preliminary data.</text>
</comment>
<accession>A0A438AD88</accession>
<dbReference type="InterPro" id="IPR005143">
    <property type="entry name" value="TF_LuxR_autoind-bd_dom"/>
</dbReference>
<dbReference type="InterPro" id="IPR036693">
    <property type="entry name" value="TF_LuxR_autoind-bd_dom_sf"/>
</dbReference>
<dbReference type="SMART" id="SM00421">
    <property type="entry name" value="HTH_LUXR"/>
    <property type="match status" value="1"/>
</dbReference>
<dbReference type="OrthoDB" id="9803630at2"/>
<dbReference type="GO" id="GO:0006355">
    <property type="term" value="P:regulation of DNA-templated transcription"/>
    <property type="evidence" value="ECO:0007669"/>
    <property type="project" value="InterPro"/>
</dbReference>
<protein>
    <submittedName>
        <fullName evidence="5">LuxR family transcriptional regulator</fullName>
    </submittedName>
</protein>
<evidence type="ECO:0000313" key="6">
    <source>
        <dbReference type="Proteomes" id="UP000285908"/>
    </source>
</evidence>
<keyword evidence="6" id="KW-1185">Reference proteome</keyword>
<gene>
    <name evidence="5" type="ORF">EKE94_17365</name>
</gene>
<dbReference type="RefSeq" id="WP_127907907.1">
    <property type="nucleotide sequence ID" value="NZ_RQXX01000009.1"/>
</dbReference>
<reference evidence="5 6" key="1">
    <citation type="submission" date="2018-11" db="EMBL/GenBank/DDBJ databases">
        <title>Mesobaculum littorinae gen. nov., sp. nov., isolated from Littorina scabra that represents a novel genus of the order Rhodobacteraceae.</title>
        <authorList>
            <person name="Li F."/>
        </authorList>
    </citation>
    <scope>NUCLEOTIDE SEQUENCE [LARGE SCALE GENOMIC DNA]</scope>
    <source>
        <strain evidence="5 6">M0103</strain>
    </source>
</reference>
<keyword evidence="2" id="KW-0238">DNA-binding</keyword>
<dbReference type="Pfam" id="PF00196">
    <property type="entry name" value="GerE"/>
    <property type="match status" value="1"/>
</dbReference>
<dbReference type="PRINTS" id="PR00038">
    <property type="entry name" value="HTHLUXR"/>
</dbReference>
<dbReference type="PANTHER" id="PTHR44688">
    <property type="entry name" value="DNA-BINDING TRANSCRIPTIONAL ACTIVATOR DEVR_DOSR"/>
    <property type="match status" value="1"/>
</dbReference>
<dbReference type="Proteomes" id="UP000285908">
    <property type="component" value="Unassembled WGS sequence"/>
</dbReference>
<evidence type="ECO:0000259" key="4">
    <source>
        <dbReference type="PROSITE" id="PS50043"/>
    </source>
</evidence>
<dbReference type="Pfam" id="PF03472">
    <property type="entry name" value="Autoind_bind"/>
    <property type="match status" value="1"/>
</dbReference>
<dbReference type="InterPro" id="IPR000792">
    <property type="entry name" value="Tscrpt_reg_LuxR_C"/>
</dbReference>
<keyword evidence="3" id="KW-0804">Transcription</keyword>
<name>A0A438AD88_9RHOB</name>
<dbReference type="Gene3D" id="3.30.450.80">
    <property type="entry name" value="Transcription factor LuxR-like, autoinducer-binding domain"/>
    <property type="match status" value="1"/>
</dbReference>
<evidence type="ECO:0000256" key="3">
    <source>
        <dbReference type="ARBA" id="ARBA00023163"/>
    </source>
</evidence>
<sequence>MNTTAGYDIVQTVLQVDSVAALHDGIVRIRDMLGVQHLVYHSVNGSGGQTASLTYCEGWVDRYVTSDYHRIDPVVLACHRRVAPLCWTTLEWDGRRERTLLGEAADFDIGARGYSIPLRGPGGHFAILTVNDSCSTAQWQSFTAEHAATLMLLAHHINHASLELAGAAQTEEACRLSPREADALTLLATGCSRAQAADRLAISEHTLRVYIEGARHKLGASNTLHAVVCAVKQGLIAP</sequence>
<dbReference type="GO" id="GO:0003677">
    <property type="term" value="F:DNA binding"/>
    <property type="evidence" value="ECO:0007669"/>
    <property type="project" value="UniProtKB-KW"/>
</dbReference>
<keyword evidence="1" id="KW-0805">Transcription regulation</keyword>